<comment type="caution">
    <text evidence="2">The sequence shown here is derived from an EMBL/GenBank/DDBJ whole genome shotgun (WGS) entry which is preliminary data.</text>
</comment>
<dbReference type="AlphaFoldDB" id="A0A388M6J1"/>
<keyword evidence="3" id="KW-1185">Reference proteome</keyword>
<protein>
    <submittedName>
        <fullName evidence="2">Uncharacterized protein</fullName>
    </submittedName>
</protein>
<reference evidence="2 3" key="1">
    <citation type="journal article" date="2018" name="Cell">
        <title>The Chara Genome: Secondary Complexity and Implications for Plant Terrestrialization.</title>
        <authorList>
            <person name="Nishiyama T."/>
            <person name="Sakayama H."/>
            <person name="Vries J.D."/>
            <person name="Buschmann H."/>
            <person name="Saint-Marcoux D."/>
            <person name="Ullrich K.K."/>
            <person name="Haas F.B."/>
            <person name="Vanderstraeten L."/>
            <person name="Becker D."/>
            <person name="Lang D."/>
            <person name="Vosolsobe S."/>
            <person name="Rombauts S."/>
            <person name="Wilhelmsson P.K.I."/>
            <person name="Janitza P."/>
            <person name="Kern R."/>
            <person name="Heyl A."/>
            <person name="Rumpler F."/>
            <person name="Villalobos L.I.A.C."/>
            <person name="Clay J.M."/>
            <person name="Skokan R."/>
            <person name="Toyoda A."/>
            <person name="Suzuki Y."/>
            <person name="Kagoshima H."/>
            <person name="Schijlen E."/>
            <person name="Tajeshwar N."/>
            <person name="Catarino B."/>
            <person name="Hetherington A.J."/>
            <person name="Saltykova A."/>
            <person name="Bonnot C."/>
            <person name="Breuninger H."/>
            <person name="Symeonidi A."/>
            <person name="Radhakrishnan G.V."/>
            <person name="Van Nieuwerburgh F."/>
            <person name="Deforce D."/>
            <person name="Chang C."/>
            <person name="Karol K.G."/>
            <person name="Hedrich R."/>
            <person name="Ulvskov P."/>
            <person name="Glockner G."/>
            <person name="Delwiche C.F."/>
            <person name="Petrasek J."/>
            <person name="Van de Peer Y."/>
            <person name="Friml J."/>
            <person name="Beilby M."/>
            <person name="Dolan L."/>
            <person name="Kohara Y."/>
            <person name="Sugano S."/>
            <person name="Fujiyama A."/>
            <person name="Delaux P.-M."/>
            <person name="Quint M."/>
            <person name="TheiBen G."/>
            <person name="Hagemann M."/>
            <person name="Harholt J."/>
            <person name="Dunand C."/>
            <person name="Zachgo S."/>
            <person name="Langdale J."/>
            <person name="Maumus F."/>
            <person name="Straeten D.V.D."/>
            <person name="Gould S.B."/>
            <person name="Rensing S.A."/>
        </authorList>
    </citation>
    <scope>NUCLEOTIDE SEQUENCE [LARGE SCALE GENOMIC DNA]</scope>
    <source>
        <strain evidence="2 3">S276</strain>
    </source>
</reference>
<feature type="region of interest" description="Disordered" evidence="1">
    <location>
        <begin position="256"/>
        <end position="304"/>
    </location>
</feature>
<dbReference type="EMBL" id="BFEA01000786">
    <property type="protein sequence ID" value="GBG90093.1"/>
    <property type="molecule type" value="Genomic_DNA"/>
</dbReference>
<dbReference type="Proteomes" id="UP000265515">
    <property type="component" value="Unassembled WGS sequence"/>
</dbReference>
<accession>A0A388M6J1</accession>
<evidence type="ECO:0000313" key="3">
    <source>
        <dbReference type="Proteomes" id="UP000265515"/>
    </source>
</evidence>
<proteinExistence type="predicted"/>
<dbReference type="Gramene" id="GBG90093">
    <property type="protein sequence ID" value="GBG90093"/>
    <property type="gene ID" value="CBR_g50186"/>
</dbReference>
<gene>
    <name evidence="2" type="ORF">CBR_g50186</name>
</gene>
<sequence length="304" mass="33851">MSTPTTIPSLAATTGAMVAPLTEAATAELPITTSISITLSSVEVGPSNNLGRVWQRELFAQGHAVWGLEEEPPPYMELTDLSRSKALKSCGSEILDLPRSNAPKSCACKTLEEGQGFGGKLEVHFYKNDDDYFADGFWANNTAETVLSRSRVMAPVSQMFSKPGTMEALDTRAENKMMGINSIPSKRVRGGNSLLFYQGAMRQNVMRQLSPSPYSRPGVEQVTFSGWNRDRNMKDNKLQETSLMVIDPKVWPTTQIHSEESHSQEEAAPRVERILHSENRQREQREQRIPQVFLSMKTPGTEEE</sequence>
<evidence type="ECO:0000313" key="2">
    <source>
        <dbReference type="EMBL" id="GBG90093.1"/>
    </source>
</evidence>
<organism evidence="2 3">
    <name type="scientific">Chara braunii</name>
    <name type="common">Braun's stonewort</name>
    <dbReference type="NCBI Taxonomy" id="69332"/>
    <lineage>
        <taxon>Eukaryota</taxon>
        <taxon>Viridiplantae</taxon>
        <taxon>Streptophyta</taxon>
        <taxon>Charophyceae</taxon>
        <taxon>Charales</taxon>
        <taxon>Characeae</taxon>
        <taxon>Chara</taxon>
    </lineage>
</organism>
<evidence type="ECO:0000256" key="1">
    <source>
        <dbReference type="SAM" id="MobiDB-lite"/>
    </source>
</evidence>
<feature type="compositionally biased region" description="Basic and acidic residues" evidence="1">
    <location>
        <begin position="257"/>
        <end position="288"/>
    </location>
</feature>
<name>A0A388M6J1_CHABU</name>